<dbReference type="SMART" id="SM00248">
    <property type="entry name" value="ANK"/>
    <property type="match status" value="18"/>
</dbReference>
<feature type="repeat" description="ANK" evidence="3">
    <location>
        <begin position="1382"/>
        <end position="1406"/>
    </location>
</feature>
<dbReference type="SUPFAM" id="SSF52540">
    <property type="entry name" value="P-loop containing nucleoside triphosphate hydrolases"/>
    <property type="match status" value="1"/>
</dbReference>
<feature type="repeat" description="ANK" evidence="3">
    <location>
        <begin position="1001"/>
        <end position="1034"/>
    </location>
</feature>
<feature type="repeat" description="ANK" evidence="3">
    <location>
        <begin position="1208"/>
        <end position="1241"/>
    </location>
</feature>
<dbReference type="InterPro" id="IPR056884">
    <property type="entry name" value="NPHP3-like_N"/>
</dbReference>
<keyword evidence="2 3" id="KW-0040">ANK repeat</keyword>
<accession>A0A9P8LER5</accession>
<feature type="domain" description="Nucleoside phosphorylase" evidence="5">
    <location>
        <begin position="35"/>
        <end position="310"/>
    </location>
</feature>
<dbReference type="Gene3D" id="3.40.50.1580">
    <property type="entry name" value="Nucleoside phosphorylase domain"/>
    <property type="match status" value="1"/>
</dbReference>
<dbReference type="PANTHER" id="PTHR24198:SF165">
    <property type="entry name" value="ANKYRIN REPEAT-CONTAINING PROTEIN-RELATED"/>
    <property type="match status" value="1"/>
</dbReference>
<feature type="repeat" description="ANK" evidence="3">
    <location>
        <begin position="859"/>
        <end position="883"/>
    </location>
</feature>
<dbReference type="Gene3D" id="1.25.40.20">
    <property type="entry name" value="Ankyrin repeat-containing domain"/>
    <property type="match status" value="5"/>
</dbReference>
<reference evidence="8" key="1">
    <citation type="submission" date="2021-03" db="EMBL/GenBank/DDBJ databases">
        <title>Comparative genomics and phylogenomic investigation of the class Geoglossomycetes provide insights into ecological specialization and systematics.</title>
        <authorList>
            <person name="Melie T."/>
            <person name="Pirro S."/>
            <person name="Miller A.N."/>
            <person name="Quandt A."/>
        </authorList>
    </citation>
    <scope>NUCLEOTIDE SEQUENCE</scope>
    <source>
        <strain evidence="8">CAQ_001_2017</strain>
    </source>
</reference>
<evidence type="ECO:0000256" key="2">
    <source>
        <dbReference type="ARBA" id="ARBA00023043"/>
    </source>
</evidence>
<feature type="region of interest" description="Disordered" evidence="4">
    <location>
        <begin position="1302"/>
        <end position="1324"/>
    </location>
</feature>
<protein>
    <recommendedName>
        <fullName evidence="10">Nucleoside phosphorylase domain-containing protein</fullName>
    </recommendedName>
</protein>
<dbReference type="Pfam" id="PF24883">
    <property type="entry name" value="NPHP3_N"/>
    <property type="match status" value="1"/>
</dbReference>
<proteinExistence type="predicted"/>
<dbReference type="Pfam" id="PF12796">
    <property type="entry name" value="Ank_2"/>
    <property type="match status" value="4"/>
</dbReference>
<comment type="caution">
    <text evidence="8">The sequence shown here is derived from an EMBL/GenBank/DDBJ whole genome shotgun (WGS) entry which is preliminary data.</text>
</comment>
<evidence type="ECO:0008006" key="10">
    <source>
        <dbReference type="Google" id="ProtNLM"/>
    </source>
</evidence>
<evidence type="ECO:0000256" key="4">
    <source>
        <dbReference type="SAM" id="MobiDB-lite"/>
    </source>
</evidence>
<dbReference type="Gene3D" id="3.40.50.300">
    <property type="entry name" value="P-loop containing nucleotide triphosphate hydrolases"/>
    <property type="match status" value="1"/>
</dbReference>
<gene>
    <name evidence="8" type="ORF">GP486_002538</name>
</gene>
<evidence type="ECO:0000313" key="9">
    <source>
        <dbReference type="Proteomes" id="UP000750711"/>
    </source>
</evidence>
<organism evidence="8 9">
    <name type="scientific">Trichoglossum hirsutum</name>
    <dbReference type="NCBI Taxonomy" id="265104"/>
    <lineage>
        <taxon>Eukaryota</taxon>
        <taxon>Fungi</taxon>
        <taxon>Dikarya</taxon>
        <taxon>Ascomycota</taxon>
        <taxon>Pezizomycotina</taxon>
        <taxon>Geoglossomycetes</taxon>
        <taxon>Geoglossales</taxon>
        <taxon>Geoglossaceae</taxon>
        <taxon>Trichoglossum</taxon>
    </lineage>
</organism>
<feature type="repeat" description="ANK" evidence="3">
    <location>
        <begin position="1036"/>
        <end position="1060"/>
    </location>
</feature>
<evidence type="ECO:0000259" key="6">
    <source>
        <dbReference type="Pfam" id="PF22939"/>
    </source>
</evidence>
<feature type="repeat" description="ANK" evidence="3">
    <location>
        <begin position="967"/>
        <end position="989"/>
    </location>
</feature>
<dbReference type="InterPro" id="IPR054471">
    <property type="entry name" value="GPIID_WHD"/>
</dbReference>
<dbReference type="Pfam" id="PF13637">
    <property type="entry name" value="Ank_4"/>
    <property type="match status" value="2"/>
</dbReference>
<sequence length="1446" mass="161405">MASPYPNEHYTIAWVSPLDIESCAATALLDEVHGYPQTPVGKNDGNTYALGKMGQFNVVIAHLPAFRIGSFSAARVITDLVRSFTGVRIGFLVGIGAGIPDFDADPPRDIRLGDVVVGCHHKCSVRVYDFGKRHGDGSFEEGYELCPPPEAVLSALGRLRSDHRRQENKISEYVKLMLKKNPRMIEDYAYPGRLEDRLFQADYPHQSGSSCRKCDPNKQIFRKKRPDTEPPVVHYGPIATGSSVVKHAPTREEIRTKLGAICLEMEAAGLMNKFPCIVIRGISDYADSHKNDQWQGYAAATAAALAKELLECVQPTAVDGAPRVRDILNEGDGVSRMVATADRGQKVMILNWLTTSNYGAQQSDFFGRRQEGTGEWLLHSAEFQKWLNQSRQVLLCPGMPGAGKTIITAIVIDHIWAKFCSDISVGVAYLYCSYKKEHKSVDLFASLLRQLIQERPSVPEIVKTLYERHEDRQTRPSLNEVLNALHSVAAYYSRIFIIVDALDECRISDGGRSQFLSEIHKLRVKTGANFFATSRSSPEITRHFDESISLEVRASDEDVRRYLDSRISHAESRIIQRPDLKEETIAKITKSADGMFLLAKLRLDAVIGMRLPKDIKAELEERPGAPKAYDDEYHRAMVRVKEQGFKCYELAIHVLAWITCSKRLLTISELRHALAVEPDAPELDEEGLPEIEDMVSVCAGLVTIDGQSGIICLVHKTTQEYFERTWTSWFPNVQTNITRTCVTYLSFSNFESGFCPTDEEFEARLRSYVLYDYAARNWGHHARAASAEVEQLILDFLENDAKVSSCSQAATISRYYYGGSQTVPKQMTGLHLAAYFGLRKAVVALLKSGHHHPNAKDAFNQTPLLWAARNGHLEVVKLLLDKGGVDLDSKDTRYGRTPLSWAAEDGHGEVVKLLLGRRGVDPDSKDTRYDNMGMTPLSRAAESGHGKVVKLLLSKDGVDPNFKDHLSNRTPLSWAAEYGQREVVKLLLDENRVDPDPRDGPNRTPLSWAAWNGHVEVVKLLLDRSGVDPDSRDSEHGRTPLSWAAEYGHIEVVKLLLDKSRVGLNFKDTEHGWTPLWWASENQHREVVKLLLDKDGVDPDSKDWHDRTLLSRAAENGDGEMVKLLLDSDGVDPDLKDSRSDRTPLLWAAWKGHWEVVKLLLNKDGVDPESKDKYGRTLLSRAAEEGHQEVVELLLNEVRVDPDPKDKNGMTPLSWAAGNGHRGVVKLLLEKDGVDPDSKDKRFNQSPLWLAAGQGYTEVVKLLLEKDGVDPDSRDSIDGRTSLSLAAEKGYGEVVKLLLNEDGVDPDSKETSTGRTPLSQAAEKGQTEMVKLLLDRDGVDPDPKDEYGRTPLSWAAEEGHGEIVKLLLDTDEVDLDNRDSDFGLTPLLWAAKEGRVEVVKLLLDEGRVSLDSLDSIFGRTPLSWAAEQGHDEVVKLLLEKHAEIPY</sequence>
<feature type="domain" description="GPI inositol-deacylase winged helix" evidence="6">
    <location>
        <begin position="643"/>
        <end position="722"/>
    </location>
</feature>
<evidence type="ECO:0000259" key="5">
    <source>
        <dbReference type="Pfam" id="PF01048"/>
    </source>
</evidence>
<dbReference type="PROSITE" id="PS50297">
    <property type="entry name" value="ANK_REP_REGION"/>
    <property type="match status" value="12"/>
</dbReference>
<feature type="repeat" description="ANK" evidence="3">
    <location>
        <begin position="1313"/>
        <end position="1336"/>
    </location>
</feature>
<keyword evidence="9" id="KW-1185">Reference proteome</keyword>
<dbReference type="SUPFAM" id="SSF53167">
    <property type="entry name" value="Purine and uridine phosphorylases"/>
    <property type="match status" value="1"/>
</dbReference>
<feature type="domain" description="Nephrocystin 3-like N-terminal" evidence="7">
    <location>
        <begin position="372"/>
        <end position="535"/>
    </location>
</feature>
<evidence type="ECO:0000259" key="7">
    <source>
        <dbReference type="Pfam" id="PF24883"/>
    </source>
</evidence>
<dbReference type="SUPFAM" id="SSF48403">
    <property type="entry name" value="Ankyrin repeat"/>
    <property type="match status" value="2"/>
</dbReference>
<dbReference type="PANTHER" id="PTHR24198">
    <property type="entry name" value="ANKYRIN REPEAT AND PROTEIN KINASE DOMAIN-CONTAINING PROTEIN"/>
    <property type="match status" value="1"/>
</dbReference>
<dbReference type="Pfam" id="PF22939">
    <property type="entry name" value="WHD_GPIID"/>
    <property type="match status" value="1"/>
</dbReference>
<feature type="repeat" description="ANK" evidence="3">
    <location>
        <begin position="932"/>
        <end position="965"/>
    </location>
</feature>
<dbReference type="Pfam" id="PF00023">
    <property type="entry name" value="Ank"/>
    <property type="match status" value="4"/>
</dbReference>
<dbReference type="InterPro" id="IPR002110">
    <property type="entry name" value="Ankyrin_rpt"/>
</dbReference>
<dbReference type="InterPro" id="IPR036770">
    <property type="entry name" value="Ankyrin_rpt-contain_sf"/>
</dbReference>
<feature type="repeat" description="ANK" evidence="3">
    <location>
        <begin position="1417"/>
        <end position="1446"/>
    </location>
</feature>
<name>A0A9P8LER5_9PEZI</name>
<dbReference type="InterPro" id="IPR000845">
    <property type="entry name" value="Nucleoside_phosphorylase_d"/>
</dbReference>
<feature type="repeat" description="ANK" evidence="3">
    <location>
        <begin position="1278"/>
        <end position="1300"/>
    </location>
</feature>
<dbReference type="Proteomes" id="UP000750711">
    <property type="component" value="Unassembled WGS sequence"/>
</dbReference>
<feature type="repeat" description="ANK" evidence="3">
    <location>
        <begin position="1347"/>
        <end position="1369"/>
    </location>
</feature>
<feature type="repeat" description="ANK" evidence="3">
    <location>
        <begin position="894"/>
        <end position="927"/>
    </location>
</feature>
<evidence type="ECO:0000256" key="1">
    <source>
        <dbReference type="ARBA" id="ARBA00022737"/>
    </source>
</evidence>
<dbReference type="GO" id="GO:0009116">
    <property type="term" value="P:nucleoside metabolic process"/>
    <property type="evidence" value="ECO:0007669"/>
    <property type="project" value="InterPro"/>
</dbReference>
<dbReference type="Pfam" id="PF01048">
    <property type="entry name" value="PNP_UDP_1"/>
    <property type="match status" value="1"/>
</dbReference>
<keyword evidence="1" id="KW-0677">Repeat</keyword>
<dbReference type="PROSITE" id="PS50088">
    <property type="entry name" value="ANK_REPEAT"/>
    <property type="match status" value="12"/>
</dbReference>
<dbReference type="GO" id="GO:0003824">
    <property type="term" value="F:catalytic activity"/>
    <property type="evidence" value="ECO:0007669"/>
    <property type="project" value="InterPro"/>
</dbReference>
<dbReference type="EMBL" id="JAGHQM010000288">
    <property type="protein sequence ID" value="KAH0562831.1"/>
    <property type="molecule type" value="Genomic_DNA"/>
</dbReference>
<evidence type="ECO:0000313" key="8">
    <source>
        <dbReference type="EMBL" id="KAH0562831.1"/>
    </source>
</evidence>
<dbReference type="InterPro" id="IPR027417">
    <property type="entry name" value="P-loop_NTPase"/>
</dbReference>
<dbReference type="InterPro" id="IPR035994">
    <property type="entry name" value="Nucleoside_phosphorylase_sf"/>
</dbReference>
<evidence type="ECO:0000256" key="3">
    <source>
        <dbReference type="PROSITE-ProRule" id="PRU00023"/>
    </source>
</evidence>